<keyword evidence="1" id="KW-0880">Kelch repeat</keyword>
<dbReference type="Gene3D" id="2.120.10.80">
    <property type="entry name" value="Kelch-type beta propeller"/>
    <property type="match status" value="2"/>
</dbReference>
<dbReference type="Gene3D" id="1.25.40.420">
    <property type="match status" value="1"/>
</dbReference>
<keyword evidence="5" id="KW-1185">Reference proteome</keyword>
<dbReference type="SUPFAM" id="SSF117281">
    <property type="entry name" value="Kelch motif"/>
    <property type="match status" value="2"/>
</dbReference>
<dbReference type="SMART" id="SM00225">
    <property type="entry name" value="BTB"/>
    <property type="match status" value="1"/>
</dbReference>
<evidence type="ECO:0000259" key="3">
    <source>
        <dbReference type="PROSITE" id="PS50097"/>
    </source>
</evidence>
<dbReference type="PROSITE" id="PS50097">
    <property type="entry name" value="BTB"/>
    <property type="match status" value="1"/>
</dbReference>
<dbReference type="InterPro" id="IPR000210">
    <property type="entry name" value="BTB/POZ_dom"/>
</dbReference>
<gene>
    <name evidence="4" type="ORF">PMEA_00015247</name>
</gene>
<dbReference type="InterPro" id="IPR015915">
    <property type="entry name" value="Kelch-typ_b-propeller"/>
</dbReference>
<dbReference type="InterPro" id="IPR011705">
    <property type="entry name" value="BACK"/>
</dbReference>
<dbReference type="Pfam" id="PF00651">
    <property type="entry name" value="BTB"/>
    <property type="match status" value="1"/>
</dbReference>
<comment type="caution">
    <text evidence="4">The sequence shown here is derived from an EMBL/GenBank/DDBJ whole genome shotgun (WGS) entry which is preliminary data.</text>
</comment>
<evidence type="ECO:0000256" key="2">
    <source>
        <dbReference type="ARBA" id="ARBA00022737"/>
    </source>
</evidence>
<dbReference type="PANTHER" id="PTHR24412">
    <property type="entry name" value="KELCH PROTEIN"/>
    <property type="match status" value="1"/>
</dbReference>
<dbReference type="EMBL" id="CALNXJ010000027">
    <property type="protein sequence ID" value="CAH3132850.1"/>
    <property type="molecule type" value="Genomic_DNA"/>
</dbReference>
<evidence type="ECO:0000313" key="4">
    <source>
        <dbReference type="EMBL" id="CAH3132850.1"/>
    </source>
</evidence>
<evidence type="ECO:0000313" key="5">
    <source>
        <dbReference type="Proteomes" id="UP001159428"/>
    </source>
</evidence>
<dbReference type="SUPFAM" id="SSF54695">
    <property type="entry name" value="POZ domain"/>
    <property type="match status" value="1"/>
</dbReference>
<accession>A0AAU9X0M8</accession>
<keyword evidence="2" id="KW-0677">Repeat</keyword>
<dbReference type="PANTHER" id="PTHR24412:SF35">
    <property type="entry name" value="ACTIN-BINDING PROTEIN IPP"/>
    <property type="match status" value="1"/>
</dbReference>
<dbReference type="AlphaFoldDB" id="A0AAU9X0M8"/>
<dbReference type="SMART" id="SM00875">
    <property type="entry name" value="BACK"/>
    <property type="match status" value="1"/>
</dbReference>
<name>A0AAU9X0M8_9CNID</name>
<proteinExistence type="predicted"/>
<organism evidence="4 5">
    <name type="scientific">Pocillopora meandrina</name>
    <dbReference type="NCBI Taxonomy" id="46732"/>
    <lineage>
        <taxon>Eukaryota</taxon>
        <taxon>Metazoa</taxon>
        <taxon>Cnidaria</taxon>
        <taxon>Anthozoa</taxon>
        <taxon>Hexacorallia</taxon>
        <taxon>Scleractinia</taxon>
        <taxon>Astrocoeniina</taxon>
        <taxon>Pocilloporidae</taxon>
        <taxon>Pocillopora</taxon>
    </lineage>
</organism>
<dbReference type="SMART" id="SM00612">
    <property type="entry name" value="Kelch"/>
    <property type="match status" value="6"/>
</dbReference>
<dbReference type="Gene3D" id="3.30.710.10">
    <property type="entry name" value="Potassium Channel Kv1.1, Chain A"/>
    <property type="match status" value="1"/>
</dbReference>
<evidence type="ECO:0000256" key="1">
    <source>
        <dbReference type="ARBA" id="ARBA00022441"/>
    </source>
</evidence>
<protein>
    <recommendedName>
        <fullName evidence="3">BTB domain-containing protein</fullName>
    </recommendedName>
</protein>
<dbReference type="PIRSF" id="PIRSF037037">
    <property type="entry name" value="Kelch-like_protein_gigaxonin"/>
    <property type="match status" value="1"/>
</dbReference>
<dbReference type="Pfam" id="PF01344">
    <property type="entry name" value="Kelch_1"/>
    <property type="match status" value="5"/>
</dbReference>
<dbReference type="InterPro" id="IPR011333">
    <property type="entry name" value="SKP1/BTB/POZ_sf"/>
</dbReference>
<feature type="domain" description="BTB" evidence="3">
    <location>
        <begin position="36"/>
        <end position="103"/>
    </location>
</feature>
<reference evidence="4 5" key="1">
    <citation type="submission" date="2022-05" db="EMBL/GenBank/DDBJ databases">
        <authorList>
            <consortium name="Genoscope - CEA"/>
            <person name="William W."/>
        </authorList>
    </citation>
    <scope>NUCLEOTIDE SEQUENCE [LARGE SCALE GENOMIC DNA]</scope>
</reference>
<dbReference type="Proteomes" id="UP001159428">
    <property type="component" value="Unassembled WGS sequence"/>
</dbReference>
<dbReference type="InterPro" id="IPR017096">
    <property type="entry name" value="BTB-kelch_protein"/>
</dbReference>
<dbReference type="Pfam" id="PF07707">
    <property type="entry name" value="BACK"/>
    <property type="match status" value="1"/>
</dbReference>
<sequence>MEDHRTVKIDKISFAKEHSFKILNKLHLLRKENSMCDATLSVEGKKFPVHRNVLCASSAYFQVMFTSGMAESFADHVEIHGIQADIFDAILDFIYTGKVEVSEDNVQQLLPASKMLQIEDIEVICCDFLKHELDSSNCVGIYTFSDAHSCFNLSKSALDFIHRNFVEVSKQDEFLQLTKTSLLQMLESEELKIESEEQVFEAAMRWVVHDLSRGREALGNILEQIRLPLVSPKFLEQYLVTCQSASIKRMLAGILDGYRNYQSLARSQQRVHTQPRRASRKCFFIIGGYSRTVGGRWSHTSSLYTVEKFDSFSQTCDSFTTAQMSFARSGHAVASIGGLIYAIGGENDSLIYDTVECYDPVLNSWSVVAPLTAPRVACGVCVVEDFIFVMGGWVGSEIAENIERYDPDLDQWVVVGKVETKRFHLGVAEMDGLIYVAGGLSDLGEELKVFECYNPVSDSWMRQPDMRHRRAYLGLATLGSVLYAVGGSNESEGALASVERFDLDTSQWTEVTPMESPRAGLSVAVSSGLLYVFGGRTAREEYSPPVTLTAVDMYDPKEKKWKHVTDLCFSRCDFGIGVV</sequence>
<dbReference type="FunFam" id="1.25.40.420:FF:000001">
    <property type="entry name" value="Kelch-like family member 12"/>
    <property type="match status" value="1"/>
</dbReference>
<dbReference type="InterPro" id="IPR006652">
    <property type="entry name" value="Kelch_1"/>
</dbReference>